<dbReference type="OrthoDB" id="9808290at2"/>
<keyword evidence="1" id="KW-0732">Signal</keyword>
<sequence length="162" mass="17703">MPARRRNPAAFLCRLVLLLAVTVSVPGPAAGAAELPREKLVIESDGAYHPFTVEVARSTNEKSRGLMFRERLEPDAGMLFLYAREGEIAMWMKNTLIPLDMIFIDAGGIIVDIHRRAVPHSTATIASRRPALAVLEVNGGLTERLGIRPGDRVRHHAFADGG</sequence>
<evidence type="ECO:0000313" key="2">
    <source>
        <dbReference type="EMBL" id="SLN76964.1"/>
    </source>
</evidence>
<organism evidence="2 3">
    <name type="scientific">Oceanibacterium hippocampi</name>
    <dbReference type="NCBI Taxonomy" id="745714"/>
    <lineage>
        <taxon>Bacteria</taxon>
        <taxon>Pseudomonadati</taxon>
        <taxon>Pseudomonadota</taxon>
        <taxon>Alphaproteobacteria</taxon>
        <taxon>Sneathiellales</taxon>
        <taxon>Sneathiellaceae</taxon>
        <taxon>Oceanibacterium</taxon>
    </lineage>
</organism>
<evidence type="ECO:0008006" key="4">
    <source>
        <dbReference type="Google" id="ProtNLM"/>
    </source>
</evidence>
<dbReference type="EMBL" id="FWFR01000005">
    <property type="protein sequence ID" value="SLN76964.1"/>
    <property type="molecule type" value="Genomic_DNA"/>
</dbReference>
<reference evidence="2 3" key="1">
    <citation type="submission" date="2017-03" db="EMBL/GenBank/DDBJ databases">
        <authorList>
            <person name="Afonso C.L."/>
            <person name="Miller P.J."/>
            <person name="Scott M.A."/>
            <person name="Spackman E."/>
            <person name="Goraichik I."/>
            <person name="Dimitrov K.M."/>
            <person name="Suarez D.L."/>
            <person name="Swayne D.E."/>
        </authorList>
    </citation>
    <scope>NUCLEOTIDE SEQUENCE [LARGE SCALE GENOMIC DNA]</scope>
    <source>
        <strain evidence="2 3">CECT 7691</strain>
    </source>
</reference>
<evidence type="ECO:0000256" key="1">
    <source>
        <dbReference type="SAM" id="SignalP"/>
    </source>
</evidence>
<dbReference type="Gene3D" id="2.60.120.1140">
    <property type="entry name" value="Protein of unknown function DUF192"/>
    <property type="match status" value="1"/>
</dbReference>
<dbReference type="RefSeq" id="WP_085885582.1">
    <property type="nucleotide sequence ID" value="NZ_FWFR01000005.1"/>
</dbReference>
<dbReference type="AlphaFoldDB" id="A0A1Y5TZ42"/>
<dbReference type="InterPro" id="IPR038695">
    <property type="entry name" value="Saro_0823-like_sf"/>
</dbReference>
<feature type="signal peptide" evidence="1">
    <location>
        <begin position="1"/>
        <end position="29"/>
    </location>
</feature>
<dbReference type="InterPro" id="IPR003795">
    <property type="entry name" value="DUF192"/>
</dbReference>
<evidence type="ECO:0000313" key="3">
    <source>
        <dbReference type="Proteomes" id="UP000193200"/>
    </source>
</evidence>
<keyword evidence="3" id="KW-1185">Reference proteome</keyword>
<dbReference type="InParanoid" id="A0A1Y5TZ42"/>
<protein>
    <recommendedName>
        <fullName evidence="4">ACR</fullName>
    </recommendedName>
</protein>
<name>A0A1Y5TZ42_9PROT</name>
<dbReference type="Pfam" id="PF02643">
    <property type="entry name" value="DUF192"/>
    <property type="match status" value="1"/>
</dbReference>
<proteinExistence type="predicted"/>
<dbReference type="PANTHER" id="PTHR37953">
    <property type="entry name" value="UPF0127 PROTEIN MJ1496"/>
    <property type="match status" value="1"/>
</dbReference>
<dbReference type="PANTHER" id="PTHR37953:SF1">
    <property type="entry name" value="UPF0127 PROTEIN MJ1496"/>
    <property type="match status" value="1"/>
</dbReference>
<dbReference type="Proteomes" id="UP000193200">
    <property type="component" value="Unassembled WGS sequence"/>
</dbReference>
<feature type="chain" id="PRO_5012441485" description="ACR" evidence="1">
    <location>
        <begin position="30"/>
        <end position="162"/>
    </location>
</feature>
<gene>
    <name evidence="2" type="ORF">OCH7691_04251</name>
</gene>
<accession>A0A1Y5TZ42</accession>